<evidence type="ECO:0000313" key="9">
    <source>
        <dbReference type="Proteomes" id="UP000091820"/>
    </source>
</evidence>
<evidence type="ECO:0000256" key="3">
    <source>
        <dbReference type="ARBA" id="ARBA00022525"/>
    </source>
</evidence>
<dbReference type="VEuPathDB" id="VectorBase:GBRI027751"/>
<dbReference type="InterPro" id="IPR013818">
    <property type="entry name" value="Lipase"/>
</dbReference>
<feature type="chain" id="PRO_5008400635" description="Lipase domain-containing protein" evidence="5">
    <location>
        <begin position="21"/>
        <end position="422"/>
    </location>
</feature>
<feature type="signal peptide" evidence="5">
    <location>
        <begin position="1"/>
        <end position="20"/>
    </location>
</feature>
<dbReference type="EnsemblMetazoa" id="GBRI027751-RA">
    <property type="protein sequence ID" value="GBRI027751-PA"/>
    <property type="gene ID" value="GBRI027751"/>
</dbReference>
<evidence type="ECO:0000256" key="1">
    <source>
        <dbReference type="ARBA" id="ARBA00004613"/>
    </source>
</evidence>
<evidence type="ECO:0000313" key="8">
    <source>
        <dbReference type="EnsemblMetazoa" id="GBRI027751-PA"/>
    </source>
</evidence>
<dbReference type="GO" id="GO:0016042">
    <property type="term" value="P:lipid catabolic process"/>
    <property type="evidence" value="ECO:0007669"/>
    <property type="project" value="TreeGrafter"/>
</dbReference>
<dbReference type="InterPro" id="IPR000734">
    <property type="entry name" value="TAG_lipase"/>
</dbReference>
<dbReference type="GO" id="GO:0017171">
    <property type="term" value="F:serine hydrolase activity"/>
    <property type="evidence" value="ECO:0007669"/>
    <property type="project" value="TreeGrafter"/>
</dbReference>
<evidence type="ECO:0008006" key="10">
    <source>
        <dbReference type="Google" id="ProtNLM"/>
    </source>
</evidence>
<feature type="domain" description="Ku70/Ku80 N-terminal alpha/beta" evidence="7">
    <location>
        <begin position="314"/>
        <end position="413"/>
    </location>
</feature>
<evidence type="ECO:0000256" key="2">
    <source>
        <dbReference type="ARBA" id="ARBA00010701"/>
    </source>
</evidence>
<reference evidence="9" key="1">
    <citation type="submission" date="2014-03" db="EMBL/GenBank/DDBJ databases">
        <authorList>
            <person name="Aksoy S."/>
            <person name="Warren W."/>
            <person name="Wilson R.K."/>
        </authorList>
    </citation>
    <scope>NUCLEOTIDE SEQUENCE [LARGE SCALE GENOMIC DNA]</scope>
    <source>
        <strain evidence="9">IAEA</strain>
    </source>
</reference>
<dbReference type="STRING" id="37001.A0A1A9WQ29"/>
<dbReference type="Pfam" id="PF00151">
    <property type="entry name" value="Lipase"/>
    <property type="match status" value="1"/>
</dbReference>
<name>A0A1A9WQ29_9MUSC</name>
<feature type="domain" description="Lipase" evidence="6">
    <location>
        <begin position="28"/>
        <end position="240"/>
    </location>
</feature>
<evidence type="ECO:0000256" key="5">
    <source>
        <dbReference type="SAM" id="SignalP"/>
    </source>
</evidence>
<dbReference type="GO" id="GO:0005615">
    <property type="term" value="C:extracellular space"/>
    <property type="evidence" value="ECO:0007669"/>
    <property type="project" value="TreeGrafter"/>
</dbReference>
<dbReference type="Gene3D" id="3.40.50.1820">
    <property type="entry name" value="alpha/beta hydrolase"/>
    <property type="match status" value="1"/>
</dbReference>
<keyword evidence="9" id="KW-1185">Reference proteome</keyword>
<dbReference type="PRINTS" id="PR00821">
    <property type="entry name" value="TAGLIPASE"/>
</dbReference>
<dbReference type="Proteomes" id="UP000091820">
    <property type="component" value="Unassembled WGS sequence"/>
</dbReference>
<comment type="subcellular location">
    <subcellularLocation>
        <location evidence="1">Secreted</location>
    </subcellularLocation>
</comment>
<evidence type="ECO:0000256" key="4">
    <source>
        <dbReference type="RuleBase" id="RU004262"/>
    </source>
</evidence>
<dbReference type="InterPro" id="IPR029058">
    <property type="entry name" value="AB_hydrolase_fold"/>
</dbReference>
<dbReference type="GO" id="GO:0016298">
    <property type="term" value="F:lipase activity"/>
    <property type="evidence" value="ECO:0007669"/>
    <property type="project" value="InterPro"/>
</dbReference>
<dbReference type="AlphaFoldDB" id="A0A1A9WQ29"/>
<dbReference type="PANTHER" id="PTHR11610">
    <property type="entry name" value="LIPASE"/>
    <property type="match status" value="1"/>
</dbReference>
<dbReference type="Pfam" id="PF03731">
    <property type="entry name" value="Ku_N"/>
    <property type="match status" value="1"/>
</dbReference>
<proteinExistence type="inferred from homology"/>
<organism evidence="8 9">
    <name type="scientific">Glossina brevipalpis</name>
    <dbReference type="NCBI Taxonomy" id="37001"/>
    <lineage>
        <taxon>Eukaryota</taxon>
        <taxon>Metazoa</taxon>
        <taxon>Ecdysozoa</taxon>
        <taxon>Arthropoda</taxon>
        <taxon>Hexapoda</taxon>
        <taxon>Insecta</taxon>
        <taxon>Pterygota</taxon>
        <taxon>Neoptera</taxon>
        <taxon>Endopterygota</taxon>
        <taxon>Diptera</taxon>
        <taxon>Brachycera</taxon>
        <taxon>Muscomorpha</taxon>
        <taxon>Hippoboscoidea</taxon>
        <taxon>Glossinidae</taxon>
        <taxon>Glossina</taxon>
    </lineage>
</organism>
<accession>A0A1A9WQ29</accession>
<evidence type="ECO:0000259" key="6">
    <source>
        <dbReference type="Pfam" id="PF00151"/>
    </source>
</evidence>
<protein>
    <recommendedName>
        <fullName evidence="10">Lipase domain-containing protein</fullName>
    </recommendedName>
</protein>
<dbReference type="PANTHER" id="PTHR11610:SF173">
    <property type="entry name" value="LIPASE DOMAIN-CONTAINING PROTEIN-RELATED"/>
    <property type="match status" value="1"/>
</dbReference>
<reference evidence="8" key="2">
    <citation type="submission" date="2020-05" db="UniProtKB">
        <authorList>
            <consortium name="EnsemblMetazoa"/>
        </authorList>
    </citation>
    <scope>IDENTIFICATION</scope>
    <source>
        <strain evidence="8">IAEA</strain>
    </source>
</reference>
<dbReference type="SUPFAM" id="SSF53474">
    <property type="entry name" value="alpha/beta-Hydrolases"/>
    <property type="match status" value="1"/>
</dbReference>
<keyword evidence="5" id="KW-0732">Signal</keyword>
<evidence type="ECO:0000259" key="7">
    <source>
        <dbReference type="Pfam" id="PF03731"/>
    </source>
</evidence>
<dbReference type="InterPro" id="IPR005161">
    <property type="entry name" value="Ku_N"/>
</dbReference>
<sequence>MQFIFRLLITLLSWLVAITANSFNNDLKDKIEFFVYTKQSSDNSMPLEVNVESIVRSGIDLQKPTTFAIHGVFDSENFEEYEVIRDTKFEIEDDNVIVVDYRYLTYYFFPDLRNASTIASIVTDSITELFVLLHNTFDLDFKRVHVVGFCLGGQIAGFLGQRIYDNFNMKIGRITALDPFGLLYFSSTPDNERLSPDDAEYVEVIHTNAGEFGFKSPCGHADYYPNGGTTQPGCNQMHCSHKRAYELVPNMWLPITEHEFIVSKCGSHVNIQPEYCRWLNIRMGDLQQQPLPMGVFYVETIAKEPFVDANLLSEEPSRFKDALNIICSASLSGLLFNNKDVMGVVFANTDKNPELYEPNYLEGIEIPDSCAVFLPVRQLTKAIVDHYLRLLEILMENFVQTYGVVRNGNETNFLICSACTWI</sequence>
<keyword evidence="3" id="KW-0964">Secreted</keyword>
<comment type="similarity">
    <text evidence="2 4">Belongs to the AB hydrolase superfamily. Lipase family.</text>
</comment>